<evidence type="ECO:0000313" key="3">
    <source>
        <dbReference type="Proteomes" id="UP000696280"/>
    </source>
</evidence>
<accession>A0A9N9KYK5</accession>
<name>A0A9N9KYK5_9HELO</name>
<dbReference type="AlphaFoldDB" id="A0A9N9KYK5"/>
<proteinExistence type="predicted"/>
<gene>
    <name evidence="2" type="ORF">HYFRA_00011204</name>
</gene>
<organism evidence="2 3">
    <name type="scientific">Hymenoscyphus fraxineus</name>
    <dbReference type="NCBI Taxonomy" id="746836"/>
    <lineage>
        <taxon>Eukaryota</taxon>
        <taxon>Fungi</taxon>
        <taxon>Dikarya</taxon>
        <taxon>Ascomycota</taxon>
        <taxon>Pezizomycotina</taxon>
        <taxon>Leotiomycetes</taxon>
        <taxon>Helotiales</taxon>
        <taxon>Helotiaceae</taxon>
        <taxon>Hymenoscyphus</taxon>
    </lineage>
</organism>
<dbReference type="EMBL" id="CAJVRL010000073">
    <property type="protein sequence ID" value="CAG8956815.1"/>
    <property type="molecule type" value="Genomic_DNA"/>
</dbReference>
<sequence length="381" mass="42580">MFNFKGRPSIIPASISITLAAKLIVNYHRRQYLQYKIQSAHVVKSPKMSWMDSWSRPSKNQATPPPYYLLPGGDKVQYCKSCGRLIGDRKQKSSNTSSTPAKYCSARCRSARHNNLLELEIEKTFISLLNGETLSPKLEEIHASSKLSMPPYKGGPAPKSAKKRKKGESRILVLCSEVETLVFGDRNDPDKCFGRRRNRKRRGVEDGEWRSVDMVSDEEKDKTGDISHDTKNGSIGKAKTESQQNEDVSSSDSEDDGGALIDMPRSSTESTLDPDVMARLSIRSGTRIRPSQETALVNGSIGGEKGLKERISETDDMLLKRREGQRKADERELVRCAARRGVAFGFLTGPGEERKMCEAVMQGNVVESSFAKGEWGVRWRE</sequence>
<reference evidence="2" key="1">
    <citation type="submission" date="2021-07" db="EMBL/GenBank/DDBJ databases">
        <authorList>
            <person name="Durling M."/>
        </authorList>
    </citation>
    <scope>NUCLEOTIDE SEQUENCE</scope>
</reference>
<feature type="region of interest" description="Disordered" evidence="1">
    <location>
        <begin position="145"/>
        <end position="166"/>
    </location>
</feature>
<evidence type="ECO:0000313" key="2">
    <source>
        <dbReference type="EMBL" id="CAG8956815.1"/>
    </source>
</evidence>
<evidence type="ECO:0000256" key="1">
    <source>
        <dbReference type="SAM" id="MobiDB-lite"/>
    </source>
</evidence>
<feature type="region of interest" description="Disordered" evidence="1">
    <location>
        <begin position="213"/>
        <end position="275"/>
    </location>
</feature>
<dbReference type="OrthoDB" id="537467at2759"/>
<dbReference type="Proteomes" id="UP000696280">
    <property type="component" value="Unassembled WGS sequence"/>
</dbReference>
<protein>
    <submittedName>
        <fullName evidence="2">Uncharacterized protein</fullName>
    </submittedName>
</protein>
<feature type="compositionally biased region" description="Basic and acidic residues" evidence="1">
    <location>
        <begin position="213"/>
        <end position="231"/>
    </location>
</feature>
<feature type="region of interest" description="Disordered" evidence="1">
    <location>
        <begin position="186"/>
        <end position="205"/>
    </location>
</feature>
<keyword evidence="3" id="KW-1185">Reference proteome</keyword>
<comment type="caution">
    <text evidence="2">The sequence shown here is derived from an EMBL/GenBank/DDBJ whole genome shotgun (WGS) entry which is preliminary data.</text>
</comment>